<evidence type="ECO:0008006" key="3">
    <source>
        <dbReference type="Google" id="ProtNLM"/>
    </source>
</evidence>
<organism evidence="1 2">
    <name type="scientific">Polyporus arcularius HHB13444</name>
    <dbReference type="NCBI Taxonomy" id="1314778"/>
    <lineage>
        <taxon>Eukaryota</taxon>
        <taxon>Fungi</taxon>
        <taxon>Dikarya</taxon>
        <taxon>Basidiomycota</taxon>
        <taxon>Agaricomycotina</taxon>
        <taxon>Agaricomycetes</taxon>
        <taxon>Polyporales</taxon>
        <taxon>Polyporaceae</taxon>
        <taxon>Polyporus</taxon>
    </lineage>
</organism>
<keyword evidence="2" id="KW-1185">Reference proteome</keyword>
<evidence type="ECO:0000313" key="2">
    <source>
        <dbReference type="Proteomes" id="UP000308197"/>
    </source>
</evidence>
<protein>
    <recommendedName>
        <fullName evidence="3">Protein kinase domain-containing protein</fullName>
    </recommendedName>
</protein>
<accession>A0A5C3NQR4</accession>
<dbReference type="Proteomes" id="UP000308197">
    <property type="component" value="Unassembled WGS sequence"/>
</dbReference>
<sequence>MLVIGGPNALSAPELHAGLLEATKRQLQSKSNSPPSTTSRAASTCARSHGIRGTFVPRLYGLYIGRVDGELAHVLLEEYCGLSPDGVCFQSAEVRKDMLVAAYKLHAAGVTHNDIVYLSRTIALGSPPAPVARFVGFDKAQAHAARGRCRELRILWSCLGFDGRSGYY</sequence>
<name>A0A5C3NQR4_9APHY</name>
<gene>
    <name evidence="1" type="ORF">K466DRAFT_606417</name>
</gene>
<proteinExistence type="predicted"/>
<dbReference type="AlphaFoldDB" id="A0A5C3NQR4"/>
<reference evidence="1 2" key="1">
    <citation type="journal article" date="2019" name="Nat. Ecol. Evol.">
        <title>Megaphylogeny resolves global patterns of mushroom evolution.</title>
        <authorList>
            <person name="Varga T."/>
            <person name="Krizsan K."/>
            <person name="Foldi C."/>
            <person name="Dima B."/>
            <person name="Sanchez-Garcia M."/>
            <person name="Sanchez-Ramirez S."/>
            <person name="Szollosi G.J."/>
            <person name="Szarkandi J.G."/>
            <person name="Papp V."/>
            <person name="Albert L."/>
            <person name="Andreopoulos W."/>
            <person name="Angelini C."/>
            <person name="Antonin V."/>
            <person name="Barry K.W."/>
            <person name="Bougher N.L."/>
            <person name="Buchanan P."/>
            <person name="Buyck B."/>
            <person name="Bense V."/>
            <person name="Catcheside P."/>
            <person name="Chovatia M."/>
            <person name="Cooper J."/>
            <person name="Damon W."/>
            <person name="Desjardin D."/>
            <person name="Finy P."/>
            <person name="Geml J."/>
            <person name="Haridas S."/>
            <person name="Hughes K."/>
            <person name="Justo A."/>
            <person name="Karasinski D."/>
            <person name="Kautmanova I."/>
            <person name="Kiss B."/>
            <person name="Kocsube S."/>
            <person name="Kotiranta H."/>
            <person name="LaButti K.M."/>
            <person name="Lechner B.E."/>
            <person name="Liimatainen K."/>
            <person name="Lipzen A."/>
            <person name="Lukacs Z."/>
            <person name="Mihaltcheva S."/>
            <person name="Morgado L.N."/>
            <person name="Niskanen T."/>
            <person name="Noordeloos M.E."/>
            <person name="Ohm R.A."/>
            <person name="Ortiz-Santana B."/>
            <person name="Ovrebo C."/>
            <person name="Racz N."/>
            <person name="Riley R."/>
            <person name="Savchenko A."/>
            <person name="Shiryaev A."/>
            <person name="Soop K."/>
            <person name="Spirin V."/>
            <person name="Szebenyi C."/>
            <person name="Tomsovsky M."/>
            <person name="Tulloss R.E."/>
            <person name="Uehling J."/>
            <person name="Grigoriev I.V."/>
            <person name="Vagvolgyi C."/>
            <person name="Papp T."/>
            <person name="Martin F.M."/>
            <person name="Miettinen O."/>
            <person name="Hibbett D.S."/>
            <person name="Nagy L.G."/>
        </authorList>
    </citation>
    <scope>NUCLEOTIDE SEQUENCE [LARGE SCALE GENOMIC DNA]</scope>
    <source>
        <strain evidence="1 2">HHB13444</strain>
    </source>
</reference>
<evidence type="ECO:0000313" key="1">
    <source>
        <dbReference type="EMBL" id="TFK79079.1"/>
    </source>
</evidence>
<dbReference type="InParanoid" id="A0A5C3NQR4"/>
<dbReference type="EMBL" id="ML212177">
    <property type="protein sequence ID" value="TFK79079.1"/>
    <property type="molecule type" value="Genomic_DNA"/>
</dbReference>